<dbReference type="STRING" id="1150112.SAMN04487893_102108"/>
<dbReference type="RefSeq" id="WP_090677885.1">
    <property type="nucleotide sequence ID" value="NZ_FORU01000002.1"/>
</dbReference>
<dbReference type="GO" id="GO:0007059">
    <property type="term" value="P:chromosome segregation"/>
    <property type="evidence" value="ECO:0007669"/>
    <property type="project" value="UniProtKB-KW"/>
</dbReference>
<dbReference type="InterPro" id="IPR013762">
    <property type="entry name" value="Integrase-like_cat_sf"/>
</dbReference>
<dbReference type="GO" id="GO:0003677">
    <property type="term" value="F:DNA binding"/>
    <property type="evidence" value="ECO:0007669"/>
    <property type="project" value="UniProtKB-UniRule"/>
</dbReference>
<dbReference type="Gene3D" id="1.10.150.130">
    <property type="match status" value="1"/>
</dbReference>
<reference evidence="13" key="1">
    <citation type="submission" date="2016-10" db="EMBL/GenBank/DDBJ databases">
        <authorList>
            <person name="Varghese N."/>
            <person name="Submissions S."/>
        </authorList>
    </citation>
    <scope>NUCLEOTIDE SEQUENCE [LARGE SCALE GENOMIC DNA]</scope>
    <source>
        <strain evidence="13">DSM 26542</strain>
    </source>
</reference>
<dbReference type="InterPro" id="IPR010998">
    <property type="entry name" value="Integrase_recombinase_N"/>
</dbReference>
<evidence type="ECO:0000313" key="12">
    <source>
        <dbReference type="EMBL" id="SFI94346.1"/>
    </source>
</evidence>
<dbReference type="InterPro" id="IPR004107">
    <property type="entry name" value="Integrase_SAM-like_N"/>
</dbReference>
<evidence type="ECO:0000256" key="1">
    <source>
        <dbReference type="ARBA" id="ARBA00004496"/>
    </source>
</evidence>
<dbReference type="PROSITE" id="PS51900">
    <property type="entry name" value="CB"/>
    <property type="match status" value="1"/>
</dbReference>
<dbReference type="PANTHER" id="PTHR30349:SF77">
    <property type="entry name" value="TYROSINE RECOMBINASE XERC"/>
    <property type="match status" value="1"/>
</dbReference>
<accession>A0A1I3MCC6</accession>
<dbReference type="AlphaFoldDB" id="A0A1I3MCC6"/>
<name>A0A1I3MCC6_9FLAO</name>
<sequence length="297" mass="34216">MELIVEKYRDYLIKERNYSKDTVLAYVGDVISFDEFVKEGGVGLIGVEYAEIRSWIVLLSEIGLGNRSINRKISSLKSFYKFLQKIDQVEFNPLQLHRSLKEEKKLQLPFSQKEMDMVRELFDGKCDFESLRDLLIIEMLYSLGLRRSELVSIGLGDLDFYSATVLVQGKGGKERMLPLLSELVILLREYVEVREGVLEGRVEDGLLLLKNGNKIDESFVYRVINNYFSKVTSKEKKSPHVLRHTFATHLLNNGADINSIKELMGHSSLSSTEIYTHANLTELKRVYEVAHPRMKKK</sequence>
<dbReference type="InterPro" id="IPR002104">
    <property type="entry name" value="Integrase_catalytic"/>
</dbReference>
<keyword evidence="4" id="KW-0159">Chromosome partition</keyword>
<dbReference type="InterPro" id="IPR011010">
    <property type="entry name" value="DNA_brk_join_enz"/>
</dbReference>
<dbReference type="Gene3D" id="1.10.443.10">
    <property type="entry name" value="Intergrase catalytic core"/>
    <property type="match status" value="1"/>
</dbReference>
<comment type="subcellular location">
    <subcellularLocation>
        <location evidence="1">Cytoplasm</location>
    </subcellularLocation>
</comment>
<evidence type="ECO:0000259" key="11">
    <source>
        <dbReference type="PROSITE" id="PS51900"/>
    </source>
</evidence>
<dbReference type="SUPFAM" id="SSF56349">
    <property type="entry name" value="DNA breaking-rejoining enzymes"/>
    <property type="match status" value="1"/>
</dbReference>
<dbReference type="Pfam" id="PF00589">
    <property type="entry name" value="Phage_integrase"/>
    <property type="match status" value="1"/>
</dbReference>
<evidence type="ECO:0000256" key="6">
    <source>
        <dbReference type="ARBA" id="ARBA00023125"/>
    </source>
</evidence>
<dbReference type="PANTHER" id="PTHR30349">
    <property type="entry name" value="PHAGE INTEGRASE-RELATED"/>
    <property type="match status" value="1"/>
</dbReference>
<dbReference type="Pfam" id="PF02899">
    <property type="entry name" value="Phage_int_SAM_1"/>
    <property type="match status" value="1"/>
</dbReference>
<dbReference type="GO" id="GO:0051301">
    <property type="term" value="P:cell division"/>
    <property type="evidence" value="ECO:0007669"/>
    <property type="project" value="UniProtKB-KW"/>
</dbReference>
<evidence type="ECO:0000256" key="8">
    <source>
        <dbReference type="ARBA" id="ARBA00023306"/>
    </source>
</evidence>
<feature type="domain" description="Tyr recombinase" evidence="10">
    <location>
        <begin position="105"/>
        <end position="288"/>
    </location>
</feature>
<evidence type="ECO:0000313" key="13">
    <source>
        <dbReference type="Proteomes" id="UP000243887"/>
    </source>
</evidence>
<gene>
    <name evidence="12" type="ORF">SAMN04487893_102108</name>
</gene>
<evidence type="ECO:0000256" key="2">
    <source>
        <dbReference type="ARBA" id="ARBA00022490"/>
    </source>
</evidence>
<keyword evidence="13" id="KW-1185">Reference proteome</keyword>
<dbReference type="GO" id="GO:0005737">
    <property type="term" value="C:cytoplasm"/>
    <property type="evidence" value="ECO:0007669"/>
    <property type="project" value="UniProtKB-SubCell"/>
</dbReference>
<dbReference type="InterPro" id="IPR044068">
    <property type="entry name" value="CB"/>
</dbReference>
<protein>
    <submittedName>
        <fullName evidence="12">Integrase/recombinase XerC</fullName>
    </submittedName>
</protein>
<keyword evidence="8" id="KW-0131">Cell cycle</keyword>
<keyword evidence="6 9" id="KW-0238">DNA-binding</keyword>
<keyword evidence="3" id="KW-0132">Cell division</keyword>
<evidence type="ECO:0000256" key="3">
    <source>
        <dbReference type="ARBA" id="ARBA00022618"/>
    </source>
</evidence>
<dbReference type="EMBL" id="FORU01000002">
    <property type="protein sequence ID" value="SFI94346.1"/>
    <property type="molecule type" value="Genomic_DNA"/>
</dbReference>
<evidence type="ECO:0000256" key="5">
    <source>
        <dbReference type="ARBA" id="ARBA00022908"/>
    </source>
</evidence>
<dbReference type="OrthoDB" id="9801717at2"/>
<keyword evidence="7" id="KW-0233">DNA recombination</keyword>
<dbReference type="GO" id="GO:0006310">
    <property type="term" value="P:DNA recombination"/>
    <property type="evidence" value="ECO:0007669"/>
    <property type="project" value="UniProtKB-KW"/>
</dbReference>
<dbReference type="Proteomes" id="UP000243887">
    <property type="component" value="Unassembled WGS sequence"/>
</dbReference>
<evidence type="ECO:0000256" key="9">
    <source>
        <dbReference type="PROSITE-ProRule" id="PRU01248"/>
    </source>
</evidence>
<evidence type="ECO:0000256" key="4">
    <source>
        <dbReference type="ARBA" id="ARBA00022829"/>
    </source>
</evidence>
<evidence type="ECO:0000259" key="10">
    <source>
        <dbReference type="PROSITE" id="PS51898"/>
    </source>
</evidence>
<feature type="domain" description="Core-binding (CB)" evidence="11">
    <location>
        <begin position="1"/>
        <end position="84"/>
    </location>
</feature>
<dbReference type="GO" id="GO:0015074">
    <property type="term" value="P:DNA integration"/>
    <property type="evidence" value="ECO:0007669"/>
    <property type="project" value="UniProtKB-KW"/>
</dbReference>
<dbReference type="PROSITE" id="PS51898">
    <property type="entry name" value="TYR_RECOMBINASE"/>
    <property type="match status" value="1"/>
</dbReference>
<proteinExistence type="predicted"/>
<keyword evidence="5" id="KW-0229">DNA integration</keyword>
<keyword evidence="2" id="KW-0963">Cytoplasm</keyword>
<organism evidence="12 13">
    <name type="scientific">Myroides guanonis</name>
    <dbReference type="NCBI Taxonomy" id="1150112"/>
    <lineage>
        <taxon>Bacteria</taxon>
        <taxon>Pseudomonadati</taxon>
        <taxon>Bacteroidota</taxon>
        <taxon>Flavobacteriia</taxon>
        <taxon>Flavobacteriales</taxon>
        <taxon>Flavobacteriaceae</taxon>
        <taxon>Myroides</taxon>
    </lineage>
</organism>
<evidence type="ECO:0000256" key="7">
    <source>
        <dbReference type="ARBA" id="ARBA00023172"/>
    </source>
</evidence>
<dbReference type="InterPro" id="IPR050090">
    <property type="entry name" value="Tyrosine_recombinase_XerCD"/>
</dbReference>